<keyword evidence="3" id="KW-1185">Reference proteome</keyword>
<dbReference type="SUPFAM" id="SSF51726">
    <property type="entry name" value="UROD/MetE-like"/>
    <property type="match status" value="1"/>
</dbReference>
<evidence type="ECO:0000313" key="3">
    <source>
        <dbReference type="Proteomes" id="UP000280960"/>
    </source>
</evidence>
<evidence type="ECO:0000313" key="2">
    <source>
        <dbReference type="EMBL" id="AYO31017.1"/>
    </source>
</evidence>
<dbReference type="GO" id="GO:0004853">
    <property type="term" value="F:uroporphyrinogen decarboxylase activity"/>
    <property type="evidence" value="ECO:0007669"/>
    <property type="project" value="InterPro"/>
</dbReference>
<accession>A0A3G2R8A1</accession>
<dbReference type="Proteomes" id="UP000280960">
    <property type="component" value="Chromosome"/>
</dbReference>
<sequence>MAWKRVLAKMFITGRPAISKKDRVFAALEGKVLDRPPCGEIAFPGKSNDSALLEHFIYTLNTDLITFTVDPYNSGFSISFENPSDIKNLAKNTDCFLLGGIPGVFWQAISEMGLETAARMSKKSPLEFRNYMRSLGKRHLEIVLELLEKGADGIMIFDDLAGSKGLFFSPVSYRELVFPELSKLVFEIKSRGKPVFFSF</sequence>
<dbReference type="EMBL" id="CP033169">
    <property type="protein sequence ID" value="AYO31017.1"/>
    <property type="molecule type" value="Genomic_DNA"/>
</dbReference>
<proteinExistence type="predicted"/>
<reference evidence="2 3" key="1">
    <citation type="submission" date="2018-10" db="EMBL/GenBank/DDBJ databases">
        <authorList>
            <person name="Zhang X."/>
        </authorList>
    </citation>
    <scope>NUCLEOTIDE SEQUENCE [LARGE SCALE GENOMIC DNA]</scope>
    <source>
        <strain evidence="2 3">SK-G1</strain>
    </source>
</reference>
<feature type="domain" description="Uroporphyrinogen decarboxylase (URO-D)" evidence="1">
    <location>
        <begin position="98"/>
        <end position="195"/>
    </location>
</feature>
<dbReference type="InterPro" id="IPR038071">
    <property type="entry name" value="UROD/MetE-like_sf"/>
</dbReference>
<dbReference type="AlphaFoldDB" id="A0A3G2R8A1"/>
<dbReference type="Pfam" id="PF01208">
    <property type="entry name" value="URO-D"/>
    <property type="match status" value="1"/>
</dbReference>
<dbReference type="KEGG" id="bacg:D2962_10730"/>
<dbReference type="RefSeq" id="WP_122014969.1">
    <property type="nucleotide sequence ID" value="NZ_CP033169.1"/>
</dbReference>
<gene>
    <name evidence="2" type="ORF">D2962_10730</name>
</gene>
<dbReference type="InterPro" id="IPR000257">
    <property type="entry name" value="Uroporphyrinogen_deCOase"/>
</dbReference>
<dbReference type="GO" id="GO:0006779">
    <property type="term" value="P:porphyrin-containing compound biosynthetic process"/>
    <property type="evidence" value="ECO:0007669"/>
    <property type="project" value="InterPro"/>
</dbReference>
<name>A0A3G2R8A1_9FIRM</name>
<organism evidence="2 3">
    <name type="scientific">Biomaibacter acetigenes</name>
    <dbReference type="NCBI Taxonomy" id="2316383"/>
    <lineage>
        <taxon>Bacteria</taxon>
        <taxon>Bacillati</taxon>
        <taxon>Bacillota</taxon>
        <taxon>Clostridia</taxon>
        <taxon>Thermosediminibacterales</taxon>
        <taxon>Tepidanaerobacteraceae</taxon>
        <taxon>Biomaibacter</taxon>
    </lineage>
</organism>
<protein>
    <recommendedName>
        <fullName evidence="1">Uroporphyrinogen decarboxylase (URO-D) domain-containing protein</fullName>
    </recommendedName>
</protein>
<evidence type="ECO:0000259" key="1">
    <source>
        <dbReference type="Pfam" id="PF01208"/>
    </source>
</evidence>
<dbReference type="Gene3D" id="3.20.20.210">
    <property type="match status" value="1"/>
</dbReference>